<accession>A0A1W0VYX8</accession>
<dbReference type="EMBL" id="CM000762">
    <property type="protein sequence ID" value="OQU87333.1"/>
    <property type="molecule type" value="Genomic_DNA"/>
</dbReference>
<reference evidence="3 4" key="1">
    <citation type="journal article" date="2009" name="Nature">
        <title>The Sorghum bicolor genome and the diversification of grasses.</title>
        <authorList>
            <person name="Paterson A.H."/>
            <person name="Bowers J.E."/>
            <person name="Bruggmann R."/>
            <person name="Dubchak I."/>
            <person name="Grimwood J."/>
            <person name="Gundlach H."/>
            <person name="Haberer G."/>
            <person name="Hellsten U."/>
            <person name="Mitros T."/>
            <person name="Poliakov A."/>
            <person name="Schmutz J."/>
            <person name="Spannagl M."/>
            <person name="Tang H."/>
            <person name="Wang X."/>
            <person name="Wicker T."/>
            <person name="Bharti A.K."/>
            <person name="Chapman J."/>
            <person name="Feltus F.A."/>
            <person name="Gowik U."/>
            <person name="Grigoriev I.V."/>
            <person name="Lyons E."/>
            <person name="Maher C.A."/>
            <person name="Martis M."/>
            <person name="Narechania A."/>
            <person name="Otillar R.P."/>
            <person name="Penning B.W."/>
            <person name="Salamov A.A."/>
            <person name="Wang Y."/>
            <person name="Zhang L."/>
            <person name="Carpita N.C."/>
            <person name="Freeling M."/>
            <person name="Gingle A.R."/>
            <person name="Hash C.T."/>
            <person name="Keller B."/>
            <person name="Klein P."/>
            <person name="Kresovich S."/>
            <person name="McCann M.C."/>
            <person name="Ming R."/>
            <person name="Peterson D.G."/>
            <person name="Mehboob-ur-Rahman"/>
            <person name="Ware D."/>
            <person name="Westhoff P."/>
            <person name="Mayer K.F."/>
            <person name="Messing J."/>
            <person name="Rokhsar D.S."/>
        </authorList>
    </citation>
    <scope>NUCLEOTIDE SEQUENCE [LARGE SCALE GENOMIC DNA]</scope>
    <source>
        <strain evidence="4">cv. BTx623</strain>
    </source>
</reference>
<keyword evidence="2" id="KW-0472">Membrane</keyword>
<evidence type="ECO:0000256" key="1">
    <source>
        <dbReference type="SAM" id="MobiDB-lite"/>
    </source>
</evidence>
<reference evidence="4" key="2">
    <citation type="journal article" date="2018" name="Plant J.">
        <title>The Sorghum bicolor reference genome: improved assembly, gene annotations, a transcriptome atlas, and signatures of genome organization.</title>
        <authorList>
            <person name="McCormick R.F."/>
            <person name="Truong S.K."/>
            <person name="Sreedasyam A."/>
            <person name="Jenkins J."/>
            <person name="Shu S."/>
            <person name="Sims D."/>
            <person name="Kennedy M."/>
            <person name="Amirebrahimi M."/>
            <person name="Weers B.D."/>
            <person name="McKinley B."/>
            <person name="Mattison A."/>
            <person name="Morishige D.T."/>
            <person name="Grimwood J."/>
            <person name="Schmutz J."/>
            <person name="Mullet J.E."/>
        </authorList>
    </citation>
    <scope>NUCLEOTIDE SEQUENCE [LARGE SCALE GENOMIC DNA]</scope>
    <source>
        <strain evidence="4">cv. BTx623</strain>
    </source>
</reference>
<evidence type="ECO:0000256" key="2">
    <source>
        <dbReference type="SAM" id="Phobius"/>
    </source>
</evidence>
<feature type="region of interest" description="Disordered" evidence="1">
    <location>
        <begin position="1"/>
        <end position="24"/>
    </location>
</feature>
<dbReference type="AlphaFoldDB" id="A0A1W0VYX8"/>
<feature type="transmembrane region" description="Helical" evidence="2">
    <location>
        <begin position="88"/>
        <end position="110"/>
    </location>
</feature>
<protein>
    <submittedName>
        <fullName evidence="3">Uncharacterized protein</fullName>
    </submittedName>
</protein>
<dbReference type="Proteomes" id="UP000000768">
    <property type="component" value="Chromosome 3"/>
</dbReference>
<keyword evidence="4" id="KW-1185">Reference proteome</keyword>
<evidence type="ECO:0000313" key="4">
    <source>
        <dbReference type="Proteomes" id="UP000000768"/>
    </source>
</evidence>
<name>A0A1W0VYX8_SORBI</name>
<feature type="transmembrane region" description="Helical" evidence="2">
    <location>
        <begin position="122"/>
        <end position="144"/>
    </location>
</feature>
<proteinExistence type="predicted"/>
<keyword evidence="2" id="KW-0812">Transmembrane</keyword>
<gene>
    <name evidence="3" type="ORF">SORBI_3003G257501</name>
</gene>
<evidence type="ECO:0000313" key="3">
    <source>
        <dbReference type="EMBL" id="OQU87333.1"/>
    </source>
</evidence>
<feature type="compositionally biased region" description="Polar residues" evidence="1">
    <location>
        <begin position="1"/>
        <end position="10"/>
    </location>
</feature>
<sequence>MCRALSSSHGSEPPRRSTRPAGRADACMQWRLARRRRRQRPRSSISGQQWWCRLDRPALPACAPLSGGHMGLWLNCGLDGCVWKAKPFFQVLAPFLHAHCGAVPLAFLSLPCIARFPRQRSTIAVLCIDSLFSPCAILVAIIVWGPGTCD</sequence>
<dbReference type="InParanoid" id="A0A1W0VYX8"/>
<organism evidence="3 4">
    <name type="scientific">Sorghum bicolor</name>
    <name type="common">Sorghum</name>
    <name type="synonym">Sorghum vulgare</name>
    <dbReference type="NCBI Taxonomy" id="4558"/>
    <lineage>
        <taxon>Eukaryota</taxon>
        <taxon>Viridiplantae</taxon>
        <taxon>Streptophyta</taxon>
        <taxon>Embryophyta</taxon>
        <taxon>Tracheophyta</taxon>
        <taxon>Spermatophyta</taxon>
        <taxon>Magnoliopsida</taxon>
        <taxon>Liliopsida</taxon>
        <taxon>Poales</taxon>
        <taxon>Poaceae</taxon>
        <taxon>PACMAD clade</taxon>
        <taxon>Panicoideae</taxon>
        <taxon>Andropogonodae</taxon>
        <taxon>Andropogoneae</taxon>
        <taxon>Sorghinae</taxon>
        <taxon>Sorghum</taxon>
    </lineage>
</organism>
<keyword evidence="2" id="KW-1133">Transmembrane helix</keyword>
<dbReference type="Gramene" id="OQU87333">
    <property type="protein sequence ID" value="OQU87333"/>
    <property type="gene ID" value="SORBI_3003G257501"/>
</dbReference>